<keyword evidence="3" id="KW-1185">Reference proteome</keyword>
<organism evidence="2 3">
    <name type="scientific">Demequina mangrovi</name>
    <dbReference type="NCBI Taxonomy" id="1043493"/>
    <lineage>
        <taxon>Bacteria</taxon>
        <taxon>Bacillati</taxon>
        <taxon>Actinomycetota</taxon>
        <taxon>Actinomycetes</taxon>
        <taxon>Micrococcales</taxon>
        <taxon>Demequinaceae</taxon>
        <taxon>Demequina</taxon>
    </lineage>
</organism>
<dbReference type="Proteomes" id="UP000183315">
    <property type="component" value="Unassembled WGS sequence"/>
</dbReference>
<dbReference type="eggNOG" id="ENOG50308PC">
    <property type="taxonomic scope" value="Bacteria"/>
</dbReference>
<dbReference type="EMBL" id="FNZI01000002">
    <property type="protein sequence ID" value="SEJ09191.1"/>
    <property type="molecule type" value="Genomic_DNA"/>
</dbReference>
<dbReference type="OrthoDB" id="3827267at2"/>
<gene>
    <name evidence="2" type="ORF">SAMN05421637_0744</name>
</gene>
<reference evidence="3" key="1">
    <citation type="submission" date="2016-10" db="EMBL/GenBank/DDBJ databases">
        <authorList>
            <person name="Varghese N."/>
        </authorList>
    </citation>
    <scope>NUCLEOTIDE SEQUENCE [LARGE SCALE GENOMIC DNA]</scope>
    <source>
        <strain evidence="3">DSM 24868</strain>
    </source>
</reference>
<feature type="transmembrane region" description="Helical" evidence="1">
    <location>
        <begin position="105"/>
        <end position="124"/>
    </location>
</feature>
<proteinExistence type="predicted"/>
<keyword evidence="1" id="KW-0812">Transmembrane</keyword>
<feature type="transmembrane region" description="Helical" evidence="1">
    <location>
        <begin position="31"/>
        <end position="48"/>
    </location>
</feature>
<sequence length="202" mass="22248">MPYYAFIAADLIAICLMVFGLYYPRHRRRDLIVAFLSINVGVMGVTYAMTNADISLGFGMGIFAVLSIIRLRSTEMDHAEIAYYFTAIALGLLGGFPALSPTLSFTLMAVLLGVIFVGDHPALFRRTRQQTMVLDQAFTTEEGATEYLEALLGAKVHHATIRKVDLLNESTVVDVRYTLHEGAERPVADRMASVALSPEVAR</sequence>
<dbReference type="AlphaFoldDB" id="A0A1H6VWZ3"/>
<dbReference type="STRING" id="1043493.SAMN05421637_0744"/>
<keyword evidence="1" id="KW-0472">Membrane</keyword>
<evidence type="ECO:0000313" key="3">
    <source>
        <dbReference type="Proteomes" id="UP000183315"/>
    </source>
</evidence>
<dbReference type="Pfam" id="PF16316">
    <property type="entry name" value="DUF4956"/>
    <property type="match status" value="1"/>
</dbReference>
<evidence type="ECO:0000256" key="1">
    <source>
        <dbReference type="SAM" id="Phobius"/>
    </source>
</evidence>
<evidence type="ECO:0000313" key="2">
    <source>
        <dbReference type="EMBL" id="SEJ09191.1"/>
    </source>
</evidence>
<dbReference type="RefSeq" id="WP_042216407.1">
    <property type="nucleotide sequence ID" value="NZ_BBLU01000017.1"/>
</dbReference>
<feature type="transmembrane region" description="Helical" evidence="1">
    <location>
        <begin position="6"/>
        <end position="24"/>
    </location>
</feature>
<keyword evidence="1" id="KW-1133">Transmembrane helix</keyword>
<accession>A0A1H6VWZ3</accession>
<dbReference type="InterPro" id="IPR032531">
    <property type="entry name" value="DUF4956"/>
</dbReference>
<protein>
    <recommendedName>
        <fullName evidence="4">DUF4956 domain-containing protein</fullName>
    </recommendedName>
</protein>
<feature type="transmembrane region" description="Helical" evidence="1">
    <location>
        <begin position="54"/>
        <end position="69"/>
    </location>
</feature>
<feature type="transmembrane region" description="Helical" evidence="1">
    <location>
        <begin position="81"/>
        <end position="99"/>
    </location>
</feature>
<evidence type="ECO:0008006" key="4">
    <source>
        <dbReference type="Google" id="ProtNLM"/>
    </source>
</evidence>
<name>A0A1H6VWZ3_9MICO</name>